<feature type="transmembrane region" description="Helical" evidence="8">
    <location>
        <begin position="574"/>
        <end position="598"/>
    </location>
</feature>
<evidence type="ECO:0000256" key="2">
    <source>
        <dbReference type="ARBA" id="ARBA00009657"/>
    </source>
</evidence>
<dbReference type="AlphaFoldDB" id="A0A7E6EI64"/>
<evidence type="ECO:0000313" key="11">
    <source>
        <dbReference type="RefSeq" id="XP_036354665.1"/>
    </source>
</evidence>
<dbReference type="PROSITE" id="PS51465">
    <property type="entry name" value="KAZAL_2"/>
    <property type="match status" value="1"/>
</dbReference>
<keyword evidence="10" id="KW-1185">Reference proteome</keyword>
<dbReference type="GO" id="GO:0006811">
    <property type="term" value="P:monoatomic ion transport"/>
    <property type="evidence" value="ECO:0007669"/>
    <property type="project" value="UniProtKB-KW"/>
</dbReference>
<keyword evidence="6 8" id="KW-0472">Membrane</keyword>
<dbReference type="KEGG" id="osn:115222415"/>
<protein>
    <recommendedName>
        <fullName evidence="8">Solute carrier organic anion transporter family member</fullName>
    </recommendedName>
</protein>
<dbReference type="PANTHER" id="PTHR11388">
    <property type="entry name" value="ORGANIC ANION TRANSPORTER"/>
    <property type="match status" value="1"/>
</dbReference>
<feature type="transmembrane region" description="Helical" evidence="8">
    <location>
        <begin position="125"/>
        <end position="148"/>
    </location>
</feature>
<evidence type="ECO:0000256" key="7">
    <source>
        <dbReference type="ARBA" id="ARBA00023157"/>
    </source>
</evidence>
<evidence type="ECO:0000256" key="3">
    <source>
        <dbReference type="ARBA" id="ARBA00022475"/>
    </source>
</evidence>
<keyword evidence="8" id="KW-0406">Ion transport</keyword>
<feature type="transmembrane region" description="Helical" evidence="8">
    <location>
        <begin position="393"/>
        <end position="412"/>
    </location>
</feature>
<feature type="transmembrane region" description="Helical" evidence="8">
    <location>
        <begin position="309"/>
        <end position="333"/>
    </location>
</feature>
<dbReference type="Pfam" id="PF07648">
    <property type="entry name" value="Kazal_2"/>
    <property type="match status" value="1"/>
</dbReference>
<dbReference type="Pfam" id="PF03137">
    <property type="entry name" value="OATP"/>
    <property type="match status" value="1"/>
</dbReference>
<comment type="subcellular location">
    <subcellularLocation>
        <location evidence="1 8">Cell membrane</location>
        <topology evidence="1 8">Multi-pass membrane protein</topology>
    </subcellularLocation>
</comment>
<keyword evidence="4 8" id="KW-0812">Transmembrane</keyword>
<dbReference type="InterPro" id="IPR036058">
    <property type="entry name" value="Kazal_dom_sf"/>
</dbReference>
<dbReference type="SUPFAM" id="SSF100895">
    <property type="entry name" value="Kazal-type serine protease inhibitors"/>
    <property type="match status" value="1"/>
</dbReference>
<dbReference type="SUPFAM" id="SSF103473">
    <property type="entry name" value="MFS general substrate transporter"/>
    <property type="match status" value="1"/>
</dbReference>
<feature type="transmembrane region" description="Helical" evidence="8">
    <location>
        <begin position="160"/>
        <end position="181"/>
    </location>
</feature>
<dbReference type="InterPro" id="IPR036259">
    <property type="entry name" value="MFS_trans_sf"/>
</dbReference>
<keyword evidence="7" id="KW-1015">Disulfide bond</keyword>
<organism evidence="10 11">
    <name type="scientific">Octopus sinensis</name>
    <name type="common">East Asian common octopus</name>
    <dbReference type="NCBI Taxonomy" id="2607531"/>
    <lineage>
        <taxon>Eukaryota</taxon>
        <taxon>Metazoa</taxon>
        <taxon>Spiralia</taxon>
        <taxon>Lophotrochozoa</taxon>
        <taxon>Mollusca</taxon>
        <taxon>Cephalopoda</taxon>
        <taxon>Coleoidea</taxon>
        <taxon>Octopodiformes</taxon>
        <taxon>Octopoda</taxon>
        <taxon>Incirrata</taxon>
        <taxon>Octopodidae</taxon>
        <taxon>Octopus</taxon>
    </lineage>
</organism>
<feature type="transmembrane region" description="Helical" evidence="8">
    <location>
        <begin position="227"/>
        <end position="246"/>
    </location>
</feature>
<dbReference type="NCBIfam" id="TIGR00805">
    <property type="entry name" value="oat"/>
    <property type="match status" value="1"/>
</dbReference>
<keyword evidence="5 8" id="KW-1133">Transmembrane helix</keyword>
<dbReference type="GO" id="GO:0016323">
    <property type="term" value="C:basolateral plasma membrane"/>
    <property type="evidence" value="ECO:0007669"/>
    <property type="project" value="TreeGrafter"/>
</dbReference>
<evidence type="ECO:0000259" key="9">
    <source>
        <dbReference type="PROSITE" id="PS51465"/>
    </source>
</evidence>
<keyword evidence="3" id="KW-1003">Cell membrane</keyword>
<evidence type="ECO:0000256" key="4">
    <source>
        <dbReference type="ARBA" id="ARBA00022692"/>
    </source>
</evidence>
<feature type="transmembrane region" description="Helical" evidence="8">
    <location>
        <begin position="432"/>
        <end position="452"/>
    </location>
</feature>
<dbReference type="InterPro" id="IPR002350">
    <property type="entry name" value="Kazal_dom"/>
</dbReference>
<feature type="transmembrane region" description="Helical" evidence="8">
    <location>
        <begin position="267"/>
        <end position="289"/>
    </location>
</feature>
<reference evidence="11" key="1">
    <citation type="submission" date="2025-08" db="UniProtKB">
        <authorList>
            <consortium name="RefSeq"/>
        </authorList>
    </citation>
    <scope>IDENTIFICATION</scope>
</reference>
<dbReference type="GO" id="GO:0015347">
    <property type="term" value="F:sodium-independent organic anion transmembrane transporter activity"/>
    <property type="evidence" value="ECO:0007669"/>
    <property type="project" value="TreeGrafter"/>
</dbReference>
<sequence length="713" mass="78966">MSEEFGTDDAKKQHGSLTNEEFHQSYDCETQNSNHLETLLSESDTLNNTDNIVANKPDSNVVKPDFFDTDPDYLCGIGNFRPKQLQHFTNIYFFIIFYAGPALVTSTLTSYIISQVTALERQFGFSSANSGFLLACNDIGFLSTVLLVSHCFRNKHIPRVLAAGTFVFGISGLICASPFFLDSSAITDQHLEHPPTDKGRNYTNDALYMCTEKQDIKPPNESSPTNLWALSLIAIGMMLQGMGKSVRTPLIAVYVDNNVKRTKTGKYMGIITAIGIFGPAVSFSIATVFSRMHFSLRDVNITPEDPRWIGAWWLGFLSFGGASLILCIPLIFFPKRLPRKQNNDVKMTEMVETTETTETKKDKTLKPEVNKANFMKYIKDFFRSLRRICRKKSYLFLVCGVTSNIVGVSGVSSFAAKYIETQYHLPAWKSNAVLGVINLLALSSGTLSGGILTSKAKFSARGSLWFMTLCYIFVALMGMLNLITGCDSVAMVGPSVIPNRATFENGTLIPHCKESCSCDDTKYLPICSENGINYYSPCYAGCHSKNESTYSDCRCIFNSTYATPTICETGCSNIIYYAIIAVLKFFFGTMKIVPYYIGIIRIAGDKDKSLALGLSSFSISLIGWMSGPVFFGLIIDTTCLMWSSSDGGSRGSCVLYDTDKMRTAIFLTEGGLTCLASFFCMLALICHIRSQKQTKKEEIANEKLEVENEAPQM</sequence>
<feature type="transmembrane region" description="Helical" evidence="8">
    <location>
        <begin position="664"/>
        <end position="686"/>
    </location>
</feature>
<dbReference type="GO" id="GO:0043252">
    <property type="term" value="P:sodium-independent organic anion transport"/>
    <property type="evidence" value="ECO:0007669"/>
    <property type="project" value="TreeGrafter"/>
</dbReference>
<evidence type="ECO:0000313" key="10">
    <source>
        <dbReference type="Proteomes" id="UP000515154"/>
    </source>
</evidence>
<name>A0A7E6EI64_9MOLL</name>
<accession>A0A7E6EI64</accession>
<feature type="transmembrane region" description="Helical" evidence="8">
    <location>
        <begin position="464"/>
        <end position="483"/>
    </location>
</feature>
<evidence type="ECO:0000256" key="5">
    <source>
        <dbReference type="ARBA" id="ARBA00022989"/>
    </source>
</evidence>
<gene>
    <name evidence="11" type="primary">LOC115222415</name>
</gene>
<keyword evidence="8" id="KW-0813">Transport</keyword>
<dbReference type="Gene3D" id="1.20.1250.20">
    <property type="entry name" value="MFS general substrate transporter like domains"/>
    <property type="match status" value="1"/>
</dbReference>
<evidence type="ECO:0000256" key="8">
    <source>
        <dbReference type="RuleBase" id="RU362056"/>
    </source>
</evidence>
<evidence type="ECO:0000256" key="6">
    <source>
        <dbReference type="ARBA" id="ARBA00023136"/>
    </source>
</evidence>
<proteinExistence type="inferred from homology"/>
<dbReference type="PANTHER" id="PTHR11388:SF76">
    <property type="entry name" value="SOLUTE CARRIER ORGANIC ANION TRANSPORTER FAMILY MEMBER"/>
    <property type="match status" value="1"/>
</dbReference>
<dbReference type="RefSeq" id="XP_036354665.1">
    <property type="nucleotide sequence ID" value="XM_036498772.1"/>
</dbReference>
<comment type="similarity">
    <text evidence="2 8">Belongs to the organo anion transporter (TC 2.A.60) family.</text>
</comment>
<dbReference type="Proteomes" id="UP000515154">
    <property type="component" value="Linkage group LG2"/>
</dbReference>
<evidence type="ECO:0000256" key="1">
    <source>
        <dbReference type="ARBA" id="ARBA00004651"/>
    </source>
</evidence>
<feature type="transmembrane region" description="Helical" evidence="8">
    <location>
        <begin position="610"/>
        <end position="635"/>
    </location>
</feature>
<dbReference type="CDD" id="cd17336">
    <property type="entry name" value="MFS_SLCO_OATP"/>
    <property type="match status" value="1"/>
</dbReference>
<dbReference type="InterPro" id="IPR004156">
    <property type="entry name" value="OATP"/>
</dbReference>
<feature type="domain" description="Kazal-like" evidence="9">
    <location>
        <begin position="506"/>
        <end position="557"/>
    </location>
</feature>
<feature type="transmembrane region" description="Helical" evidence="8">
    <location>
        <begin position="91"/>
        <end position="113"/>
    </location>
</feature>